<keyword evidence="9 10" id="KW-0998">Cell outer membrane</keyword>
<dbReference type="RefSeq" id="WP_125239246.1">
    <property type="nucleotide sequence ID" value="NZ_RQYF01000032.1"/>
</dbReference>
<evidence type="ECO:0000256" key="5">
    <source>
        <dbReference type="ARBA" id="ARBA00022729"/>
    </source>
</evidence>
<evidence type="ECO:0000256" key="7">
    <source>
        <dbReference type="ARBA" id="ARBA00023136"/>
    </source>
</evidence>
<dbReference type="GO" id="GO:0044718">
    <property type="term" value="P:siderophore transmembrane transport"/>
    <property type="evidence" value="ECO:0007669"/>
    <property type="project" value="TreeGrafter"/>
</dbReference>
<evidence type="ECO:0000259" key="13">
    <source>
        <dbReference type="Pfam" id="PF07715"/>
    </source>
</evidence>
<evidence type="ECO:0000256" key="8">
    <source>
        <dbReference type="ARBA" id="ARBA00023170"/>
    </source>
</evidence>
<proteinExistence type="inferred from homology"/>
<keyword evidence="3 10" id="KW-1134">Transmembrane beta strand</keyword>
<evidence type="ECO:0000256" key="11">
    <source>
        <dbReference type="RuleBase" id="RU003357"/>
    </source>
</evidence>
<evidence type="ECO:0000256" key="4">
    <source>
        <dbReference type="ARBA" id="ARBA00022692"/>
    </source>
</evidence>
<feature type="domain" description="TonB-dependent receptor plug" evidence="13">
    <location>
        <begin position="49"/>
        <end position="152"/>
    </location>
</feature>
<comment type="subcellular location">
    <subcellularLocation>
        <location evidence="1 10">Cell outer membrane</location>
        <topology evidence="1 10">Multi-pass membrane protein</topology>
    </subcellularLocation>
</comment>
<dbReference type="CDD" id="cd01347">
    <property type="entry name" value="ligand_gated_channel"/>
    <property type="match status" value="1"/>
</dbReference>
<dbReference type="Gene3D" id="2.40.170.20">
    <property type="entry name" value="TonB-dependent receptor, beta-barrel domain"/>
    <property type="match status" value="1"/>
</dbReference>
<dbReference type="PROSITE" id="PS52016">
    <property type="entry name" value="TONB_DEPENDENT_REC_3"/>
    <property type="match status" value="1"/>
</dbReference>
<dbReference type="EMBL" id="RQYF01000032">
    <property type="protein sequence ID" value="RRD90847.1"/>
    <property type="molecule type" value="Genomic_DNA"/>
</dbReference>
<evidence type="ECO:0000256" key="3">
    <source>
        <dbReference type="ARBA" id="ARBA00022452"/>
    </source>
</evidence>
<evidence type="ECO:0000256" key="2">
    <source>
        <dbReference type="ARBA" id="ARBA00022448"/>
    </source>
</evidence>
<dbReference type="PANTHER" id="PTHR30069:SF29">
    <property type="entry name" value="HEMOGLOBIN AND HEMOGLOBIN-HAPTOGLOBIN-BINDING PROTEIN 1-RELATED"/>
    <property type="match status" value="1"/>
</dbReference>
<dbReference type="SUPFAM" id="SSF56935">
    <property type="entry name" value="Porins"/>
    <property type="match status" value="1"/>
</dbReference>
<comment type="similarity">
    <text evidence="10 11">Belongs to the TonB-dependent receptor family.</text>
</comment>
<evidence type="ECO:0000256" key="9">
    <source>
        <dbReference type="ARBA" id="ARBA00023237"/>
    </source>
</evidence>
<comment type="caution">
    <text evidence="14">The sequence shown here is derived from an EMBL/GenBank/DDBJ whole genome shotgun (WGS) entry which is preliminary data.</text>
</comment>
<evidence type="ECO:0000256" key="10">
    <source>
        <dbReference type="PROSITE-ProRule" id="PRU01360"/>
    </source>
</evidence>
<evidence type="ECO:0000313" key="14">
    <source>
        <dbReference type="EMBL" id="RRD90847.1"/>
    </source>
</evidence>
<dbReference type="InterPro" id="IPR039426">
    <property type="entry name" value="TonB-dep_rcpt-like"/>
</dbReference>
<dbReference type="Proteomes" id="UP000279562">
    <property type="component" value="Unassembled WGS sequence"/>
</dbReference>
<dbReference type="Pfam" id="PF00593">
    <property type="entry name" value="TonB_dep_Rec_b-barrel"/>
    <property type="match status" value="1"/>
</dbReference>
<keyword evidence="5" id="KW-0732">Signal</keyword>
<dbReference type="GO" id="GO:0009279">
    <property type="term" value="C:cell outer membrane"/>
    <property type="evidence" value="ECO:0007669"/>
    <property type="project" value="UniProtKB-SubCell"/>
</dbReference>
<dbReference type="Pfam" id="PF07715">
    <property type="entry name" value="Plug"/>
    <property type="match status" value="1"/>
</dbReference>
<keyword evidence="15" id="KW-1185">Reference proteome</keyword>
<dbReference type="GO" id="GO:0015344">
    <property type="term" value="F:siderophore uptake transmembrane transporter activity"/>
    <property type="evidence" value="ECO:0007669"/>
    <property type="project" value="TreeGrafter"/>
</dbReference>
<keyword evidence="6 11" id="KW-0798">TonB box</keyword>
<organism evidence="14 15">
    <name type="scientific">Prevotella heparinolytica</name>
    <dbReference type="NCBI Taxonomy" id="28113"/>
    <lineage>
        <taxon>Bacteria</taxon>
        <taxon>Pseudomonadati</taxon>
        <taxon>Bacteroidota</taxon>
        <taxon>Bacteroidia</taxon>
        <taxon>Bacteroidales</taxon>
        <taxon>Bacteroidaceae</taxon>
        <taxon>Bacteroides</taxon>
    </lineage>
</organism>
<evidence type="ECO:0000256" key="1">
    <source>
        <dbReference type="ARBA" id="ARBA00004571"/>
    </source>
</evidence>
<evidence type="ECO:0000313" key="15">
    <source>
        <dbReference type="Proteomes" id="UP000279562"/>
    </source>
</evidence>
<accession>A0A3P2A5W1</accession>
<reference evidence="14 15" key="1">
    <citation type="submission" date="2018-11" db="EMBL/GenBank/DDBJ databases">
        <title>Genomes From Bacteria Associated with the Canine Oral Cavity: a Test Case for Automated Genome-Based Taxonomic Assignment.</title>
        <authorList>
            <person name="Coil D.A."/>
            <person name="Jospin G."/>
            <person name="Darling A.E."/>
            <person name="Wallis C."/>
            <person name="Davis I.J."/>
            <person name="Harris S."/>
            <person name="Eisen J.A."/>
            <person name="Holcombe L.J."/>
            <person name="O'Flynn C."/>
        </authorList>
    </citation>
    <scope>NUCLEOTIDE SEQUENCE [LARGE SCALE GENOMIC DNA]</scope>
    <source>
        <strain evidence="14 15">OH1047_COT-310</strain>
    </source>
</reference>
<name>A0A3P2A5W1_9BACE</name>
<keyword evidence="4 10" id="KW-0812">Transmembrane</keyword>
<feature type="domain" description="TonB-dependent receptor-like beta-barrel" evidence="12">
    <location>
        <begin position="205"/>
        <end position="654"/>
    </location>
</feature>
<evidence type="ECO:0000259" key="12">
    <source>
        <dbReference type="Pfam" id="PF00593"/>
    </source>
</evidence>
<keyword evidence="7 10" id="KW-0472">Membrane</keyword>
<dbReference type="PANTHER" id="PTHR30069">
    <property type="entry name" value="TONB-DEPENDENT OUTER MEMBRANE RECEPTOR"/>
    <property type="match status" value="1"/>
</dbReference>
<keyword evidence="8 14" id="KW-0675">Receptor</keyword>
<evidence type="ECO:0000256" key="6">
    <source>
        <dbReference type="ARBA" id="ARBA00023077"/>
    </source>
</evidence>
<sequence>MKRNYWLGAILLYAMQPLGAQSILKDEKELSLLLNEVVVTGTGTEHYLKDAPVQTEVITGKALEQYQARSIDDLLSGLSPSLTFHDGDMGSHVRLNGLSNDYILILINGKRMNGDIGGQNDLNRLNPANIERIEIVKGAASSLYGSDAIAGVINIITKRNREKLELTSNTRIGEHGDVRESASFGITFGKVKSVTGLNFRHTDGWQNTDKEWYQNQLQSGSTTMTTNRATNYTFSENLEWQVNNQLTFTAEATFYQRWVMRSHGPLKYVPNDFYYNNHTYAAGAKYKIGMHNYLTADVSYGRFGYFYDYKRNEYTDYYLNNDRHQHITFFAGQRIKQSLQQQIQAQLKGVFYLGNKHILNAGLEYLYDNLESPHRIANNRKASVYTLSAYAQEEWNISKGFVLTAGIRATQHKETGADLSPKLSALYKVGHNVNLRASYAMGYKSPTIKELYYNYSGVIGGGSLTAYHGNTNLKPQTSQYTSIGIEYTGKKFQASITGYVNHMRNMIELVEINVTPEEAMLEIQKSKEYRNLTKARIHGVDFTFSYHPIQSVKLGGGYSFSDPKAQYSGKGADYMKYIPIDATSKHNASFNASWTHKWSNYQLEASIYGRYQSLSRYVNDNDADGFQTWRINTAHSLLKMKRWTLTMNAGVDNLFNYVDRTPFGRNRATATPGRNIYASILVKFKNK</sequence>
<dbReference type="InterPro" id="IPR012910">
    <property type="entry name" value="Plug_dom"/>
</dbReference>
<dbReference type="AlphaFoldDB" id="A0A3P2A5W1"/>
<dbReference type="InterPro" id="IPR000531">
    <property type="entry name" value="Beta-barrel_TonB"/>
</dbReference>
<gene>
    <name evidence="14" type="ORF">EII33_07885</name>
</gene>
<dbReference type="Gene3D" id="2.170.130.10">
    <property type="entry name" value="TonB-dependent receptor, plug domain"/>
    <property type="match status" value="1"/>
</dbReference>
<keyword evidence="2 10" id="KW-0813">Transport</keyword>
<dbReference type="InterPro" id="IPR036942">
    <property type="entry name" value="Beta-barrel_TonB_sf"/>
</dbReference>
<protein>
    <submittedName>
        <fullName evidence="14">TonB-dependent receptor</fullName>
    </submittedName>
</protein>
<dbReference type="InterPro" id="IPR037066">
    <property type="entry name" value="Plug_dom_sf"/>
</dbReference>